<dbReference type="SUPFAM" id="SSF55486">
    <property type="entry name" value="Metalloproteases ('zincins'), catalytic domain"/>
    <property type="match status" value="1"/>
</dbReference>
<dbReference type="InterPro" id="IPR024191">
    <property type="entry name" value="Peptidase_M61"/>
</dbReference>
<dbReference type="Gene3D" id="1.10.390.10">
    <property type="entry name" value="Neutral Protease Domain 2"/>
    <property type="match status" value="1"/>
</dbReference>
<keyword evidence="3" id="KW-1185">Reference proteome</keyword>
<dbReference type="Pfam" id="PF05299">
    <property type="entry name" value="Peptidase_M61"/>
    <property type="match status" value="1"/>
</dbReference>
<dbReference type="InterPro" id="IPR007963">
    <property type="entry name" value="Peptidase_M61_catalytic"/>
</dbReference>
<dbReference type="InterPro" id="IPR036034">
    <property type="entry name" value="PDZ_sf"/>
</dbReference>
<dbReference type="Pfam" id="PF13180">
    <property type="entry name" value="PDZ_2"/>
    <property type="match status" value="1"/>
</dbReference>
<dbReference type="Proteomes" id="UP000219285">
    <property type="component" value="Chromosome"/>
</dbReference>
<dbReference type="Gene3D" id="2.30.42.10">
    <property type="match status" value="1"/>
</dbReference>
<dbReference type="InterPro" id="IPR040756">
    <property type="entry name" value="Peptidase_M61_N"/>
</dbReference>
<dbReference type="PROSITE" id="PS50106">
    <property type="entry name" value="PDZ"/>
    <property type="match status" value="1"/>
</dbReference>
<organism evidence="2 3">
    <name type="scientific">Alteromonas pelagimontana</name>
    <dbReference type="NCBI Taxonomy" id="1858656"/>
    <lineage>
        <taxon>Bacteria</taxon>
        <taxon>Pseudomonadati</taxon>
        <taxon>Pseudomonadota</taxon>
        <taxon>Gammaproteobacteria</taxon>
        <taxon>Alteromonadales</taxon>
        <taxon>Alteromonadaceae</taxon>
        <taxon>Alteromonas/Salinimonas group</taxon>
        <taxon>Alteromonas</taxon>
    </lineage>
</organism>
<gene>
    <name evidence="2" type="ORF">CA267_018295</name>
</gene>
<proteinExistence type="predicted"/>
<accession>A0A6M4MIS0</accession>
<reference evidence="3" key="1">
    <citation type="submission" date="2014-12" db="EMBL/GenBank/DDBJ databases">
        <title>Complete genome sequence of a multi-drug resistant Klebsiella pneumoniae.</title>
        <authorList>
            <person name="Hua X."/>
            <person name="Chen Q."/>
            <person name="Li X."/>
            <person name="Feng Y."/>
            <person name="Ruan Z."/>
            <person name="Yu Y."/>
        </authorList>
    </citation>
    <scope>NUCLEOTIDE SEQUENCE [LARGE SCALE GENOMIC DNA]</scope>
    <source>
        <strain evidence="3">5.12</strain>
    </source>
</reference>
<dbReference type="Gene3D" id="2.60.40.3650">
    <property type="match status" value="1"/>
</dbReference>
<protein>
    <submittedName>
        <fullName evidence="2">M61 family metallopeptidase</fullName>
    </submittedName>
</protein>
<dbReference type="AlphaFoldDB" id="A0A6M4MIS0"/>
<dbReference type="InterPro" id="IPR027268">
    <property type="entry name" value="Peptidase_M4/M1_CTD_sf"/>
</dbReference>
<dbReference type="PIRSF" id="PIRSF016493">
    <property type="entry name" value="Glycyl_aminpptds"/>
    <property type="match status" value="1"/>
</dbReference>
<dbReference type="OrthoDB" id="9778516at2"/>
<evidence type="ECO:0000313" key="2">
    <source>
        <dbReference type="EMBL" id="QJR82937.1"/>
    </source>
</evidence>
<evidence type="ECO:0000313" key="3">
    <source>
        <dbReference type="Proteomes" id="UP000219285"/>
    </source>
</evidence>
<name>A0A6M4MIS0_9ALTE</name>
<reference evidence="2 3" key="2">
    <citation type="submission" date="2020-04" db="EMBL/GenBank/DDBJ databases">
        <title>Complete genome sequence of Alteromonas pelagimontana 5.12T.</title>
        <authorList>
            <person name="Sinha R.K."/>
            <person name="Krishnan K.P."/>
            <person name="Kurian J.P."/>
        </authorList>
    </citation>
    <scope>NUCLEOTIDE SEQUENCE [LARGE SCALE GENOMIC DNA]</scope>
    <source>
        <strain evidence="2 3">5.12</strain>
    </source>
</reference>
<dbReference type="EMBL" id="CP052766">
    <property type="protein sequence ID" value="QJR82937.1"/>
    <property type="molecule type" value="Genomic_DNA"/>
</dbReference>
<sequence length="593" mass="65605">MSSVSYSVSVISQADHLFGITMAIPALPDSSLVLSVPSWIPGSYMIREFARNVVALSAVGENEEALEVVKLDKQRWQVKSDSQAVTVTYQVYAFDLSVRSAYLSDEYGFFNGTSLFLAVDGHTDLRCEVAIRPPQNQPDWQVYTAMTEAPSNSQGHYCYTCEDYDEAIDHPVFIGNCTTTSITVDGVEFVLLFSGSTGTDLARIGEDLKPICAHHLKLFSKPAPISRYLFITLLSDTGFGGLEHRSSTALLYPRFDLPQVGESSNKTDGYITFLSLCSHELFHTWHVKRIKPDVMVTPDLSAEVYTDQLWIYEGFTSFYDDLALVRVGTISPEKYLEILGQNLTRLQQTPGRLKQSAAASSFDAWTRFYKQDASSVNHIVSYYLKGGIIALGLDLLLRQESKGQYSLDSVMQILWDQYGKDESGTPDEIIADICREHFDIDVSGYLEKVTYGTDDVPLENWLPSVGVSLHYRVKQGASDKGGTPPNASAPKRQLGATLKAAETGVTVTQVKEGLAASEAGLQVNDRIIALEGWQATDGLLHRLLEATDKPALSLSVLREGRLITLSLPVRAAHKDVCYLTIYDKTKVQKWLGL</sequence>
<dbReference type="InterPro" id="IPR001478">
    <property type="entry name" value="PDZ"/>
</dbReference>
<evidence type="ECO:0000259" key="1">
    <source>
        <dbReference type="PROSITE" id="PS50106"/>
    </source>
</evidence>
<dbReference type="KEGG" id="apel:CA267_018295"/>
<dbReference type="SMART" id="SM00228">
    <property type="entry name" value="PDZ"/>
    <property type="match status" value="1"/>
</dbReference>
<dbReference type="SUPFAM" id="SSF50156">
    <property type="entry name" value="PDZ domain-like"/>
    <property type="match status" value="1"/>
</dbReference>
<dbReference type="Pfam" id="PF17899">
    <property type="entry name" value="Peptidase_M61_N"/>
    <property type="match status" value="1"/>
</dbReference>
<feature type="domain" description="PDZ" evidence="1">
    <location>
        <begin position="472"/>
        <end position="532"/>
    </location>
</feature>